<dbReference type="EMBL" id="MU275896">
    <property type="protein sequence ID" value="KAI0047883.1"/>
    <property type="molecule type" value="Genomic_DNA"/>
</dbReference>
<evidence type="ECO:0000313" key="2">
    <source>
        <dbReference type="Proteomes" id="UP000814033"/>
    </source>
</evidence>
<keyword evidence="2" id="KW-1185">Reference proteome</keyword>
<gene>
    <name evidence="1" type="ORF">FA95DRAFT_1605739</name>
</gene>
<protein>
    <submittedName>
        <fullName evidence="1">Uncharacterized protein</fullName>
    </submittedName>
</protein>
<comment type="caution">
    <text evidence="1">The sequence shown here is derived from an EMBL/GenBank/DDBJ whole genome shotgun (WGS) entry which is preliminary data.</text>
</comment>
<name>A0ACB8RVG4_9AGAM</name>
<proteinExistence type="predicted"/>
<organism evidence="1 2">
    <name type="scientific">Auriscalpium vulgare</name>
    <dbReference type="NCBI Taxonomy" id="40419"/>
    <lineage>
        <taxon>Eukaryota</taxon>
        <taxon>Fungi</taxon>
        <taxon>Dikarya</taxon>
        <taxon>Basidiomycota</taxon>
        <taxon>Agaricomycotina</taxon>
        <taxon>Agaricomycetes</taxon>
        <taxon>Russulales</taxon>
        <taxon>Auriscalpiaceae</taxon>
        <taxon>Auriscalpium</taxon>
    </lineage>
</organism>
<reference evidence="1" key="2">
    <citation type="journal article" date="2022" name="New Phytol.">
        <title>Evolutionary transition to the ectomycorrhizal habit in the genomes of a hyperdiverse lineage of mushroom-forming fungi.</title>
        <authorList>
            <person name="Looney B."/>
            <person name="Miyauchi S."/>
            <person name="Morin E."/>
            <person name="Drula E."/>
            <person name="Courty P.E."/>
            <person name="Kohler A."/>
            <person name="Kuo A."/>
            <person name="LaButti K."/>
            <person name="Pangilinan J."/>
            <person name="Lipzen A."/>
            <person name="Riley R."/>
            <person name="Andreopoulos W."/>
            <person name="He G."/>
            <person name="Johnson J."/>
            <person name="Nolan M."/>
            <person name="Tritt A."/>
            <person name="Barry K.W."/>
            <person name="Grigoriev I.V."/>
            <person name="Nagy L.G."/>
            <person name="Hibbett D."/>
            <person name="Henrissat B."/>
            <person name="Matheny P.B."/>
            <person name="Labbe J."/>
            <person name="Martin F.M."/>
        </authorList>
    </citation>
    <scope>NUCLEOTIDE SEQUENCE</scope>
    <source>
        <strain evidence="1">FP105234-sp</strain>
    </source>
</reference>
<sequence>MPATRSPGTKQKQTIKVECKLCHILLANSGDLPRHMRIHDPELHLHPCPYASEGCTYRALQKSNLNTHIRKHLGEKIRCPYNDCKYENYEPGCVLRHKKKEHGYQTKRMAAKDTKASIIKRAQLQPHAVSPVKSEPFTSPALSSRESSLESSSAARPHSSYASANSSTSDLSIMAASADHEYPSFTDAHTSGRLPSIMGEFKLDTSHAGVFHHDPFSGYVHQTYMNNNYMAHPAVQPQRPYINDFDHMNPGAFPSFADYYPFSNGEPSFSENIFF</sequence>
<reference evidence="1" key="1">
    <citation type="submission" date="2021-02" db="EMBL/GenBank/DDBJ databases">
        <authorList>
            <consortium name="DOE Joint Genome Institute"/>
            <person name="Ahrendt S."/>
            <person name="Looney B.P."/>
            <person name="Miyauchi S."/>
            <person name="Morin E."/>
            <person name="Drula E."/>
            <person name="Courty P.E."/>
            <person name="Chicoki N."/>
            <person name="Fauchery L."/>
            <person name="Kohler A."/>
            <person name="Kuo A."/>
            <person name="Labutti K."/>
            <person name="Pangilinan J."/>
            <person name="Lipzen A."/>
            <person name="Riley R."/>
            <person name="Andreopoulos W."/>
            <person name="He G."/>
            <person name="Johnson J."/>
            <person name="Barry K.W."/>
            <person name="Grigoriev I.V."/>
            <person name="Nagy L."/>
            <person name="Hibbett D."/>
            <person name="Henrissat B."/>
            <person name="Matheny P.B."/>
            <person name="Labbe J."/>
            <person name="Martin F."/>
        </authorList>
    </citation>
    <scope>NUCLEOTIDE SEQUENCE</scope>
    <source>
        <strain evidence="1">FP105234-sp</strain>
    </source>
</reference>
<accession>A0ACB8RVG4</accession>
<dbReference type="Proteomes" id="UP000814033">
    <property type="component" value="Unassembled WGS sequence"/>
</dbReference>
<evidence type="ECO:0000313" key="1">
    <source>
        <dbReference type="EMBL" id="KAI0047883.1"/>
    </source>
</evidence>